<dbReference type="Proteomes" id="UP001316803">
    <property type="component" value="Unassembled WGS sequence"/>
</dbReference>
<evidence type="ECO:0000313" key="2">
    <source>
        <dbReference type="EMBL" id="KAK5954111.1"/>
    </source>
</evidence>
<accession>A0AAN8I857</accession>
<gene>
    <name evidence="2" type="ORF">OHC33_004683</name>
</gene>
<evidence type="ECO:0000256" key="1">
    <source>
        <dbReference type="SAM" id="MobiDB-lite"/>
    </source>
</evidence>
<protein>
    <submittedName>
        <fullName evidence="2">Uncharacterized protein</fullName>
    </submittedName>
</protein>
<evidence type="ECO:0000313" key="3">
    <source>
        <dbReference type="Proteomes" id="UP001316803"/>
    </source>
</evidence>
<dbReference type="EMBL" id="JAKLMC020000009">
    <property type="protein sequence ID" value="KAK5954111.1"/>
    <property type="molecule type" value="Genomic_DNA"/>
</dbReference>
<name>A0AAN8I857_9EURO</name>
<reference evidence="2 3" key="1">
    <citation type="submission" date="2022-12" db="EMBL/GenBank/DDBJ databases">
        <title>Genomic features and morphological characterization of a novel Knufia sp. strain isolated from spacecraft assembly facility.</title>
        <authorList>
            <person name="Teixeira M."/>
            <person name="Chander A.M."/>
            <person name="Stajich J.E."/>
            <person name="Venkateswaran K."/>
        </authorList>
    </citation>
    <scope>NUCLEOTIDE SEQUENCE [LARGE SCALE GENOMIC DNA]</scope>
    <source>
        <strain evidence="2 3">FJI-L2-BK-P2</strain>
    </source>
</reference>
<keyword evidence="3" id="KW-1185">Reference proteome</keyword>
<proteinExistence type="predicted"/>
<comment type="caution">
    <text evidence="2">The sequence shown here is derived from an EMBL/GenBank/DDBJ whole genome shotgun (WGS) entry which is preliminary data.</text>
</comment>
<dbReference type="AlphaFoldDB" id="A0AAN8I857"/>
<feature type="region of interest" description="Disordered" evidence="1">
    <location>
        <begin position="114"/>
        <end position="140"/>
    </location>
</feature>
<organism evidence="2 3">
    <name type="scientific">Knufia fluminis</name>
    <dbReference type="NCBI Taxonomy" id="191047"/>
    <lineage>
        <taxon>Eukaryota</taxon>
        <taxon>Fungi</taxon>
        <taxon>Dikarya</taxon>
        <taxon>Ascomycota</taxon>
        <taxon>Pezizomycotina</taxon>
        <taxon>Eurotiomycetes</taxon>
        <taxon>Chaetothyriomycetidae</taxon>
        <taxon>Chaetothyriales</taxon>
        <taxon>Trichomeriaceae</taxon>
        <taxon>Knufia</taxon>
    </lineage>
</organism>
<sequence length="216" mass="24351">MSELEDSDTQSQNHSIMFKARFDEVCRLFEKTDTNDYVDLCLSLLQDPRLPYAYRIPCHYFYAFASDEPQVELEKGRAIISRLDEMIAAGTLGHTMWLDKQKEAYQGLENQLPFVNKSSNDNDDDIAASERPPPTETATRSDALTIGSAAKIAETPQASSNMVHAAIHQMKGVPRCYPCPATCLHVRRKMLEKGLLVDKQKKEMERGTTVVHEILG</sequence>